<evidence type="ECO:0000256" key="1">
    <source>
        <dbReference type="ARBA" id="ARBA00009232"/>
    </source>
</evidence>
<comment type="caution">
    <text evidence="6">The sequence shown here is derived from an EMBL/GenBank/DDBJ whole genome shotgun (WGS) entry which is preliminary data.</text>
</comment>
<dbReference type="PANTHER" id="PTHR10429:SF0">
    <property type="entry name" value="DNA-3-METHYLADENINE GLYCOSYLASE"/>
    <property type="match status" value="1"/>
</dbReference>
<dbReference type="Pfam" id="PF02245">
    <property type="entry name" value="Pur_DNA_glyco"/>
    <property type="match status" value="1"/>
</dbReference>
<dbReference type="NCBIfam" id="TIGR00567">
    <property type="entry name" value="3mg"/>
    <property type="match status" value="1"/>
</dbReference>
<evidence type="ECO:0000313" key="7">
    <source>
        <dbReference type="Proteomes" id="UP001172082"/>
    </source>
</evidence>
<dbReference type="InterPro" id="IPR036995">
    <property type="entry name" value="MPG_sf"/>
</dbReference>
<keyword evidence="4 5" id="KW-0234">DNA repair</keyword>
<comment type="similarity">
    <text evidence="1 5">Belongs to the DNA glycosylase MPG family.</text>
</comment>
<name>A0ABT8KV05_9BACT</name>
<sequence length="221" mass="25179">MILPASFYQRENVVQISQQLLGKVLVTYIDGQYTSGIIVETEAYNGYNDLACHAHGKRTNRTETMYSEGGMAYIYLCYGIHHLFNVVTNEKEKADAVLIRAIEPLEGLDIMISRRKKEKIDYKLTQGPGSLSQALGIHTSMMGTSLINKKKIWIEDRDNKVSETQIVSSLRVGVGYAREDALLPWRFYLKENPWVSRREKNLDEKIQKFGLAKGDKLKVSD</sequence>
<keyword evidence="2 5" id="KW-0227">DNA damage</keyword>
<keyword evidence="3 5" id="KW-0378">Hydrolase</keyword>
<evidence type="ECO:0000256" key="4">
    <source>
        <dbReference type="ARBA" id="ARBA00023204"/>
    </source>
</evidence>
<keyword evidence="7" id="KW-1185">Reference proteome</keyword>
<dbReference type="InterPro" id="IPR011034">
    <property type="entry name" value="Formyl_transferase-like_C_sf"/>
</dbReference>
<dbReference type="SUPFAM" id="SSF50486">
    <property type="entry name" value="FMT C-terminal domain-like"/>
    <property type="match status" value="1"/>
</dbReference>
<accession>A0ABT8KV05</accession>
<evidence type="ECO:0000256" key="2">
    <source>
        <dbReference type="ARBA" id="ARBA00022763"/>
    </source>
</evidence>
<dbReference type="EMBL" id="JAUJEA010000008">
    <property type="protein sequence ID" value="MDN5203777.1"/>
    <property type="molecule type" value="Genomic_DNA"/>
</dbReference>
<dbReference type="PANTHER" id="PTHR10429">
    <property type="entry name" value="DNA-3-METHYLADENINE GLYCOSYLASE"/>
    <property type="match status" value="1"/>
</dbReference>
<dbReference type="InterPro" id="IPR003180">
    <property type="entry name" value="MPG"/>
</dbReference>
<dbReference type="CDD" id="cd00540">
    <property type="entry name" value="AAG"/>
    <property type="match status" value="1"/>
</dbReference>
<dbReference type="RefSeq" id="WP_346753800.1">
    <property type="nucleotide sequence ID" value="NZ_JAUJEA010000008.1"/>
</dbReference>
<protein>
    <recommendedName>
        <fullName evidence="5">Putative 3-methyladenine DNA glycosylase</fullName>
        <ecNumber evidence="5">3.2.2.-</ecNumber>
    </recommendedName>
</protein>
<reference evidence="6" key="1">
    <citation type="submission" date="2023-06" db="EMBL/GenBank/DDBJ databases">
        <title>Genomic of Parafulvivirga corallium.</title>
        <authorList>
            <person name="Wang G."/>
        </authorList>
    </citation>
    <scope>NUCLEOTIDE SEQUENCE</scope>
    <source>
        <strain evidence="6">BMA10</strain>
    </source>
</reference>
<organism evidence="6 7">
    <name type="scientific">Splendidivirga corallicola</name>
    <dbReference type="NCBI Taxonomy" id="3051826"/>
    <lineage>
        <taxon>Bacteria</taxon>
        <taxon>Pseudomonadati</taxon>
        <taxon>Bacteroidota</taxon>
        <taxon>Cytophagia</taxon>
        <taxon>Cytophagales</taxon>
        <taxon>Splendidivirgaceae</taxon>
        <taxon>Splendidivirga</taxon>
    </lineage>
</organism>
<dbReference type="Gene3D" id="3.10.300.10">
    <property type="entry name" value="Methylpurine-DNA glycosylase (MPG)"/>
    <property type="match status" value="1"/>
</dbReference>
<evidence type="ECO:0000256" key="5">
    <source>
        <dbReference type="HAMAP-Rule" id="MF_00527"/>
    </source>
</evidence>
<evidence type="ECO:0000313" key="6">
    <source>
        <dbReference type="EMBL" id="MDN5203777.1"/>
    </source>
</evidence>
<gene>
    <name evidence="6" type="ORF">QQ008_20470</name>
</gene>
<evidence type="ECO:0000256" key="3">
    <source>
        <dbReference type="ARBA" id="ARBA00022801"/>
    </source>
</evidence>
<proteinExistence type="inferred from homology"/>
<dbReference type="EC" id="3.2.2.-" evidence="5"/>
<dbReference type="HAMAP" id="MF_00527">
    <property type="entry name" value="3MGH"/>
    <property type="match status" value="1"/>
</dbReference>
<dbReference type="Proteomes" id="UP001172082">
    <property type="component" value="Unassembled WGS sequence"/>
</dbReference>